<feature type="domain" description="ABC transporter" evidence="5">
    <location>
        <begin position="2"/>
        <end position="239"/>
    </location>
</feature>
<feature type="coiled-coil region" evidence="4">
    <location>
        <begin position="409"/>
        <end position="436"/>
    </location>
</feature>
<keyword evidence="2" id="KW-0547">Nucleotide-binding</keyword>
<dbReference type="FunFam" id="3.40.50.300:FF:000134">
    <property type="entry name" value="Iron-enterobactin ABC transporter ATP-binding protein"/>
    <property type="match status" value="1"/>
</dbReference>
<dbReference type="InterPro" id="IPR017871">
    <property type="entry name" value="ABC_transporter-like_CS"/>
</dbReference>
<keyword evidence="3" id="KW-0067">ATP-binding</keyword>
<dbReference type="PROSITE" id="PS50893">
    <property type="entry name" value="ABC_TRANSPORTER_2"/>
    <property type="match status" value="1"/>
</dbReference>
<evidence type="ECO:0000313" key="6">
    <source>
        <dbReference type="EMBL" id="KYG33154.1"/>
    </source>
</evidence>
<comment type="caution">
    <text evidence="6">The sequence shown here is derived from an EMBL/GenBank/DDBJ whole genome shotgun (WGS) entry which is preliminary data.</text>
</comment>
<dbReference type="SUPFAM" id="SSF52540">
    <property type="entry name" value="P-loop containing nucleoside triphosphate hydrolases"/>
    <property type="match status" value="1"/>
</dbReference>
<dbReference type="AlphaFoldDB" id="A0A162EL13"/>
<dbReference type="PANTHER" id="PTHR42794:SF2">
    <property type="entry name" value="ABC TRANSPORTER ATP-BINDING PROTEIN"/>
    <property type="match status" value="1"/>
</dbReference>
<dbReference type="EMBL" id="LTAO01000009">
    <property type="protein sequence ID" value="KYG33154.1"/>
    <property type="molecule type" value="Genomic_DNA"/>
</dbReference>
<reference evidence="6" key="1">
    <citation type="submission" date="2016-02" db="EMBL/GenBank/DDBJ databases">
        <title>Genome sequence of Bacillus trypoxylicola KCTC 13244(T).</title>
        <authorList>
            <person name="Jeong H."/>
            <person name="Park S.-H."/>
            <person name="Choi S.-K."/>
        </authorList>
    </citation>
    <scope>NUCLEOTIDE SEQUENCE [LARGE SCALE GENOMIC DNA]</scope>
    <source>
        <strain evidence="6">KCTC 13244</strain>
    </source>
</reference>
<evidence type="ECO:0000313" key="7">
    <source>
        <dbReference type="Proteomes" id="UP000075806"/>
    </source>
</evidence>
<evidence type="ECO:0000256" key="4">
    <source>
        <dbReference type="SAM" id="Coils"/>
    </source>
</evidence>
<dbReference type="STRING" id="519424.AZF04_17565"/>
<dbReference type="InterPro" id="IPR003439">
    <property type="entry name" value="ABC_transporter-like_ATP-bd"/>
</dbReference>
<dbReference type="PANTHER" id="PTHR42794">
    <property type="entry name" value="HEMIN IMPORT ATP-BINDING PROTEIN HMUV"/>
    <property type="match status" value="1"/>
</dbReference>
<keyword evidence="1" id="KW-0813">Transport</keyword>
<dbReference type="OrthoDB" id="9787851at2"/>
<dbReference type="RefSeq" id="WP_061948034.1">
    <property type="nucleotide sequence ID" value="NZ_LTAO01000009.1"/>
</dbReference>
<dbReference type="Gene3D" id="3.40.50.300">
    <property type="entry name" value="P-loop containing nucleotide triphosphate hydrolases"/>
    <property type="match status" value="1"/>
</dbReference>
<accession>A0A162EL13</accession>
<evidence type="ECO:0000256" key="3">
    <source>
        <dbReference type="ARBA" id="ARBA00022840"/>
    </source>
</evidence>
<dbReference type="GO" id="GO:0016887">
    <property type="term" value="F:ATP hydrolysis activity"/>
    <property type="evidence" value="ECO:0007669"/>
    <property type="project" value="InterPro"/>
</dbReference>
<dbReference type="SMART" id="SM00382">
    <property type="entry name" value="AAA"/>
    <property type="match status" value="1"/>
</dbReference>
<gene>
    <name evidence="6" type="ORF">AZF04_17565</name>
</gene>
<proteinExistence type="predicted"/>
<keyword evidence="4" id="KW-0175">Coiled coil</keyword>
<dbReference type="InterPro" id="IPR003593">
    <property type="entry name" value="AAA+_ATPase"/>
</dbReference>
<evidence type="ECO:0000256" key="1">
    <source>
        <dbReference type="ARBA" id="ARBA00022448"/>
    </source>
</evidence>
<protein>
    <recommendedName>
        <fullName evidence="5">ABC transporter domain-containing protein</fullName>
    </recommendedName>
</protein>
<dbReference type="CDD" id="cd03214">
    <property type="entry name" value="ABC_Iron-Siderophores_B12_Hemin"/>
    <property type="match status" value="1"/>
</dbReference>
<dbReference type="Proteomes" id="UP000075806">
    <property type="component" value="Unassembled WGS sequence"/>
</dbReference>
<dbReference type="GO" id="GO:0005524">
    <property type="term" value="F:ATP binding"/>
    <property type="evidence" value="ECO:0007669"/>
    <property type="project" value="UniProtKB-KW"/>
</dbReference>
<evidence type="ECO:0000259" key="5">
    <source>
        <dbReference type="PROSITE" id="PS50893"/>
    </source>
</evidence>
<name>A0A162EL13_9BACI</name>
<dbReference type="InterPro" id="IPR027417">
    <property type="entry name" value="P-loop_NTPase"/>
</dbReference>
<organism evidence="6 7">
    <name type="scientific">Alkalihalobacillus trypoxylicola</name>
    <dbReference type="NCBI Taxonomy" id="519424"/>
    <lineage>
        <taxon>Bacteria</taxon>
        <taxon>Bacillati</taxon>
        <taxon>Bacillota</taxon>
        <taxon>Bacilli</taxon>
        <taxon>Bacillales</taxon>
        <taxon>Bacillaceae</taxon>
        <taxon>Alkalihalobacillus</taxon>
    </lineage>
</organism>
<dbReference type="Pfam" id="PF00005">
    <property type="entry name" value="ABC_tran"/>
    <property type="match status" value="1"/>
</dbReference>
<dbReference type="PROSITE" id="PS00211">
    <property type="entry name" value="ABC_TRANSPORTER_1"/>
    <property type="match status" value="1"/>
</dbReference>
<evidence type="ECO:0000256" key="2">
    <source>
        <dbReference type="ARBA" id="ARBA00022741"/>
    </source>
</evidence>
<sequence length="437" mass="50733">MLNVNNVTLKFGEHQVIRHIDFQVNRYEMFGIVGPNGSGKSTLLSAIHGGKPCDQGEIYLKNQKISSYSTKELAKLIAVLPQLSETAFDYKIKDIVALGRYPYQKGIFQQLSVHDHEMIEKVMKDTQIHSYKNQSLQTLSGGERQRVLLARALVQEPELLILDEPTNHLDMRHQIQLLDTLRAWTREHKITVIAVLHDLNLASLYFDRILLLDKGEKVELNHPNQTFNEKSLNEVYQTALRTFSHPQVSKPLITFVPSLDREETELHSVKSIIFEQKEKELRVISQNDWKFVSSEVGFFWSNTLSLKTEKEQNQQDHHKRVHHTEETSQKWLKTLQKTGHLQNQHFCFFVHLLVNNENISLKVWFFMEGHFCEADILKGFMRLSPIFEKHSEIELQSLVVGTNQKGDRVANFEELLVEIKSSAQSLMEEITEIRKEL</sequence>
<keyword evidence="7" id="KW-1185">Reference proteome</keyword>